<protein>
    <recommendedName>
        <fullName evidence="4">Actin-like protein 4</fullName>
    </recommendedName>
</protein>
<dbReference type="CDD" id="cd13395">
    <property type="entry name" value="ASKHA_NBD_Arp4_ACTL6-like"/>
    <property type="match status" value="1"/>
</dbReference>
<evidence type="ECO:0000313" key="3">
    <source>
        <dbReference type="Proteomes" id="UP000016924"/>
    </source>
</evidence>
<evidence type="ECO:0000313" key="2">
    <source>
        <dbReference type="EMBL" id="EON65225.1"/>
    </source>
</evidence>
<dbReference type="Gene3D" id="3.90.640.10">
    <property type="entry name" value="Actin, Chain A, domain 4"/>
    <property type="match status" value="1"/>
</dbReference>
<accession>R7YTK7</accession>
<evidence type="ECO:0000256" key="1">
    <source>
        <dbReference type="RuleBase" id="RU000487"/>
    </source>
</evidence>
<dbReference type="OMA" id="MTEAPWN"/>
<dbReference type="OrthoDB" id="5132116at2759"/>
<dbReference type="InterPro" id="IPR043129">
    <property type="entry name" value="ATPase_NBD"/>
</dbReference>
<gene>
    <name evidence="2" type="ORF">W97_04462</name>
</gene>
<organism evidence="2 3">
    <name type="scientific">Coniosporium apollinis (strain CBS 100218)</name>
    <name type="common">Rock-inhabiting black yeast</name>
    <dbReference type="NCBI Taxonomy" id="1168221"/>
    <lineage>
        <taxon>Eukaryota</taxon>
        <taxon>Fungi</taxon>
        <taxon>Dikarya</taxon>
        <taxon>Ascomycota</taxon>
        <taxon>Pezizomycotina</taxon>
        <taxon>Dothideomycetes</taxon>
        <taxon>Dothideomycetes incertae sedis</taxon>
        <taxon>Coniosporium</taxon>
    </lineage>
</organism>
<dbReference type="FunFam" id="3.30.420.40:FF:000058">
    <property type="entry name" value="Putative actin-related protein 5"/>
    <property type="match status" value="1"/>
</dbReference>
<dbReference type="AlphaFoldDB" id="R7YTK7"/>
<dbReference type="Proteomes" id="UP000016924">
    <property type="component" value="Unassembled WGS sequence"/>
</dbReference>
<comment type="similarity">
    <text evidence="1">Belongs to the actin family.</text>
</comment>
<dbReference type="SMART" id="SM00268">
    <property type="entry name" value="ACTIN"/>
    <property type="match status" value="1"/>
</dbReference>
<sequence length="467" mass="50833">MAQSAFTAPQQNEYAGDEVSAIVLDPGYSTVRAGLAGEDVPKSIVPTFYGSTDGKLLFGDNTIHNSYVPNMEIRNPMSETDGIVQDWDTAAKLWEYSITSRLTGEKQRSPATNGLNDMKDEDVEMGIDDVEEQEKPLADSPLLMSEPGWSTVKYREKCIEVAMEDWGTPAFYLARTGVLAAFASGRHSALVVDIGASATSVTPVSEGLVLKKGIQKSPLAGNFISNQIRLMLASTSPPAPLIPHYMVASKSPVDAGAPSNATYKKFDTPPTASFRRLEEERVLTEFKESVVQVWGGPGRLTSHDQNGISNEDKARQMPGRTFEMPDGWNQVYGVERFRCTEGLFDAKAALSDSEHPTPSLSQTLPALIQASLSALDVDIHPVMLSNIVLTGGSSLLVGLSERLTAELQAMYPGPRVRIYAPGQTVERKFASWIGGSILGSLGSFHQMWVSKKEYDEHGPNIVEKRCK</sequence>
<dbReference type="InterPro" id="IPR004000">
    <property type="entry name" value="Actin"/>
</dbReference>
<reference evidence="3" key="1">
    <citation type="submission" date="2012-06" db="EMBL/GenBank/DDBJ databases">
        <title>The genome sequence of Coniosporium apollinis CBS 100218.</title>
        <authorList>
            <consortium name="The Broad Institute Genome Sequencing Platform"/>
            <person name="Cuomo C."/>
            <person name="Gorbushina A."/>
            <person name="Noack S."/>
            <person name="Walker B."/>
            <person name="Young S.K."/>
            <person name="Zeng Q."/>
            <person name="Gargeya S."/>
            <person name="Fitzgerald M."/>
            <person name="Haas B."/>
            <person name="Abouelleil A."/>
            <person name="Alvarado L."/>
            <person name="Arachchi H.M."/>
            <person name="Berlin A.M."/>
            <person name="Chapman S.B."/>
            <person name="Goldberg J."/>
            <person name="Griggs A."/>
            <person name="Gujja S."/>
            <person name="Hansen M."/>
            <person name="Howarth C."/>
            <person name="Imamovic A."/>
            <person name="Larimer J."/>
            <person name="McCowan C."/>
            <person name="Montmayeur A."/>
            <person name="Murphy C."/>
            <person name="Neiman D."/>
            <person name="Pearson M."/>
            <person name="Priest M."/>
            <person name="Roberts A."/>
            <person name="Saif S."/>
            <person name="Shea T."/>
            <person name="Sisk P."/>
            <person name="Sykes S."/>
            <person name="Wortman J."/>
            <person name="Nusbaum C."/>
            <person name="Birren B."/>
        </authorList>
    </citation>
    <scope>NUCLEOTIDE SEQUENCE [LARGE SCALE GENOMIC DNA]</scope>
    <source>
        <strain evidence="3">CBS 100218</strain>
    </source>
</reference>
<dbReference type="PROSITE" id="PS00432">
    <property type="entry name" value="ACTINS_2"/>
    <property type="match status" value="1"/>
</dbReference>
<dbReference type="InterPro" id="IPR004001">
    <property type="entry name" value="Actin_CS"/>
</dbReference>
<dbReference type="GeneID" id="19901773"/>
<evidence type="ECO:0008006" key="4">
    <source>
        <dbReference type="Google" id="ProtNLM"/>
    </source>
</evidence>
<dbReference type="SUPFAM" id="SSF53067">
    <property type="entry name" value="Actin-like ATPase domain"/>
    <property type="match status" value="2"/>
</dbReference>
<proteinExistence type="inferred from homology"/>
<dbReference type="EMBL" id="JH767572">
    <property type="protein sequence ID" value="EON65225.1"/>
    <property type="molecule type" value="Genomic_DNA"/>
</dbReference>
<keyword evidence="3" id="KW-1185">Reference proteome</keyword>
<dbReference type="STRING" id="1168221.R7YTK7"/>
<dbReference type="HOGENOM" id="CLU_027965_6_2_1"/>
<name>R7YTK7_CONA1</name>
<dbReference type="eggNOG" id="KOG0679">
    <property type="taxonomic scope" value="Eukaryota"/>
</dbReference>
<dbReference type="Pfam" id="PF00022">
    <property type="entry name" value="Actin"/>
    <property type="match status" value="1"/>
</dbReference>
<dbReference type="RefSeq" id="XP_007780542.1">
    <property type="nucleotide sequence ID" value="XM_007782352.1"/>
</dbReference>
<dbReference type="PANTHER" id="PTHR11937">
    <property type="entry name" value="ACTIN"/>
    <property type="match status" value="1"/>
</dbReference>
<dbReference type="Gene3D" id="3.30.420.40">
    <property type="match status" value="3"/>
</dbReference>